<dbReference type="GO" id="GO:0034475">
    <property type="term" value="P:U4 snRNA 3'-end processing"/>
    <property type="evidence" value="ECO:0007669"/>
    <property type="project" value="TreeGrafter"/>
</dbReference>
<comment type="caution">
    <text evidence="7">The sequence shown here is derived from an EMBL/GenBank/DDBJ whole genome shotgun (WGS) entry which is preliminary data.</text>
</comment>
<dbReference type="EMBL" id="QZBT01000046">
    <property type="protein sequence ID" value="THZ84379.1"/>
    <property type="molecule type" value="Genomic_DNA"/>
</dbReference>
<dbReference type="InterPro" id="IPR036345">
    <property type="entry name" value="ExoRNase_PH_dom2_sf"/>
</dbReference>
<evidence type="ECO:0000313" key="8">
    <source>
        <dbReference type="Proteomes" id="UP000310039"/>
    </source>
</evidence>
<comment type="similarity">
    <text evidence="2">Belongs to the RNase PH family.</text>
</comment>
<dbReference type="InterPro" id="IPR027408">
    <property type="entry name" value="PNPase/RNase_PH_dom_sf"/>
</dbReference>
<evidence type="ECO:0000256" key="4">
    <source>
        <dbReference type="ARBA" id="ARBA00022835"/>
    </source>
</evidence>
<evidence type="ECO:0000256" key="5">
    <source>
        <dbReference type="ARBA" id="ARBA00023242"/>
    </source>
</evidence>
<dbReference type="GO" id="GO:0071051">
    <property type="term" value="P:poly(A)-dependent snoRNA 3'-end processing"/>
    <property type="evidence" value="ECO:0007669"/>
    <property type="project" value="TreeGrafter"/>
</dbReference>
<dbReference type="GO" id="GO:0016075">
    <property type="term" value="P:rRNA catabolic process"/>
    <property type="evidence" value="ECO:0007669"/>
    <property type="project" value="TreeGrafter"/>
</dbReference>
<dbReference type="GO" id="GO:0006364">
    <property type="term" value="P:rRNA processing"/>
    <property type="evidence" value="ECO:0007669"/>
    <property type="project" value="UniProtKB-KW"/>
</dbReference>
<proteinExistence type="inferred from homology"/>
<dbReference type="Pfam" id="PF01138">
    <property type="entry name" value="RNase_PH"/>
    <property type="match status" value="1"/>
</dbReference>
<dbReference type="SUPFAM" id="SSF55666">
    <property type="entry name" value="Ribonuclease PH domain 2-like"/>
    <property type="match status" value="1"/>
</dbReference>
<comment type="subcellular location">
    <subcellularLocation>
        <location evidence="1">Nucleus</location>
    </subcellularLocation>
</comment>
<dbReference type="PANTHER" id="PTHR11953">
    <property type="entry name" value="EXOSOME COMPLEX COMPONENT"/>
    <property type="match status" value="1"/>
</dbReference>
<dbReference type="InterPro" id="IPR050080">
    <property type="entry name" value="RNase_PH"/>
</dbReference>
<evidence type="ECO:0000256" key="3">
    <source>
        <dbReference type="ARBA" id="ARBA00022552"/>
    </source>
</evidence>
<dbReference type="PANTHER" id="PTHR11953:SF1">
    <property type="entry name" value="EXOSOME COMPLEX COMPONENT RRP46"/>
    <property type="match status" value="1"/>
</dbReference>
<dbReference type="AlphaFoldDB" id="A0A4S9XVT9"/>
<dbReference type="Proteomes" id="UP000310039">
    <property type="component" value="Unassembled WGS sequence"/>
</dbReference>
<accession>A0A4S9XVT9</accession>
<dbReference type="GO" id="GO:0000177">
    <property type="term" value="C:cytoplasmic exosome (RNase complex)"/>
    <property type="evidence" value="ECO:0007669"/>
    <property type="project" value="TreeGrafter"/>
</dbReference>
<dbReference type="GO" id="GO:0005730">
    <property type="term" value="C:nucleolus"/>
    <property type="evidence" value="ECO:0007669"/>
    <property type="project" value="TreeGrafter"/>
</dbReference>
<evidence type="ECO:0000259" key="6">
    <source>
        <dbReference type="Pfam" id="PF01138"/>
    </source>
</evidence>
<dbReference type="CDD" id="cd11372">
    <property type="entry name" value="RNase_PH_RRP46"/>
    <property type="match status" value="1"/>
</dbReference>
<dbReference type="InterPro" id="IPR020568">
    <property type="entry name" value="Ribosomal_Su5_D2-typ_SF"/>
</dbReference>
<sequence length="296" mass="32503">MNRYFDGASELAFGKVRKCGEEDDVDEAWHIICSPNGNFFLLSHSVSYHDTIEYKIKIMTYPSAEVSMLHRADGSARYSAAGYTVVAAVNGPIEVGRRDELPQHAALEVNVRPAVGVGSPKERHLESLINSTLRDIVLTHMHPRTMIQLTLQIIKTPEQENTLPASFALSPLPALLNASLLAFISGSIPLATTLTSTLLAVSPSGDLSINPTPKILLQASSAHVFAFSSTGNLLLDLSEGEFDLDTWEKAHDKAKEECCKEQVSEDAMEEGKPSLQTFVERVVEGRVEKERAWKND</sequence>
<organism evidence="7 8">
    <name type="scientific">Aureobasidium pullulans</name>
    <name type="common">Black yeast</name>
    <name type="synonym">Pullularia pullulans</name>
    <dbReference type="NCBI Taxonomy" id="5580"/>
    <lineage>
        <taxon>Eukaryota</taxon>
        <taxon>Fungi</taxon>
        <taxon>Dikarya</taxon>
        <taxon>Ascomycota</taxon>
        <taxon>Pezizomycotina</taxon>
        <taxon>Dothideomycetes</taxon>
        <taxon>Dothideomycetidae</taxon>
        <taxon>Dothideales</taxon>
        <taxon>Saccotheciaceae</taxon>
        <taxon>Aureobasidium</taxon>
    </lineage>
</organism>
<evidence type="ECO:0000256" key="2">
    <source>
        <dbReference type="ARBA" id="ARBA00006678"/>
    </source>
</evidence>
<dbReference type="GO" id="GO:0071028">
    <property type="term" value="P:nuclear mRNA surveillance"/>
    <property type="evidence" value="ECO:0007669"/>
    <property type="project" value="TreeGrafter"/>
</dbReference>
<name>A0A4S9XVT9_AURPU</name>
<dbReference type="Gene3D" id="3.30.230.70">
    <property type="entry name" value="GHMP Kinase, N-terminal domain"/>
    <property type="match status" value="1"/>
</dbReference>
<dbReference type="InterPro" id="IPR001247">
    <property type="entry name" value="ExoRNase_PH_dom1"/>
</dbReference>
<dbReference type="SUPFAM" id="SSF54211">
    <property type="entry name" value="Ribosomal protein S5 domain 2-like"/>
    <property type="match status" value="1"/>
</dbReference>
<protein>
    <recommendedName>
        <fullName evidence="6">Exoribonuclease phosphorolytic domain-containing protein</fullName>
    </recommendedName>
</protein>
<evidence type="ECO:0000256" key="1">
    <source>
        <dbReference type="ARBA" id="ARBA00004123"/>
    </source>
</evidence>
<keyword evidence="5" id="KW-0539">Nucleus</keyword>
<gene>
    <name evidence="7" type="ORF">D6C84_04188</name>
</gene>
<dbReference type="GO" id="GO:0000176">
    <property type="term" value="C:nuclear exosome (RNase complex)"/>
    <property type="evidence" value="ECO:0007669"/>
    <property type="project" value="TreeGrafter"/>
</dbReference>
<dbReference type="GO" id="GO:0003723">
    <property type="term" value="F:RNA binding"/>
    <property type="evidence" value="ECO:0007669"/>
    <property type="project" value="TreeGrafter"/>
</dbReference>
<feature type="domain" description="Exoribonuclease phosphorolytic" evidence="6">
    <location>
        <begin position="64"/>
        <end position="189"/>
    </location>
</feature>
<keyword evidence="4" id="KW-0271">Exosome</keyword>
<evidence type="ECO:0000313" key="7">
    <source>
        <dbReference type="EMBL" id="THZ84379.1"/>
    </source>
</evidence>
<keyword evidence="3" id="KW-0698">rRNA processing</keyword>
<reference evidence="7 8" key="1">
    <citation type="submission" date="2018-10" db="EMBL/GenBank/DDBJ databases">
        <title>Fifty Aureobasidium pullulans genomes reveal a recombining polyextremotolerant generalist.</title>
        <authorList>
            <person name="Gostincar C."/>
            <person name="Turk M."/>
            <person name="Zajc J."/>
            <person name="Gunde-Cimerman N."/>
        </authorList>
    </citation>
    <scope>NUCLEOTIDE SEQUENCE [LARGE SCALE GENOMIC DNA]</scope>
    <source>
        <strain evidence="7 8">EXF-3403</strain>
    </source>
</reference>